<dbReference type="EMBL" id="AUXT01000201">
    <property type="protein sequence ID" value="KZN43827.1"/>
    <property type="molecule type" value="Genomic_DNA"/>
</dbReference>
<gene>
    <name evidence="1" type="ORF">N482_18535</name>
</gene>
<dbReference type="Proteomes" id="UP000076587">
    <property type="component" value="Unassembled WGS sequence"/>
</dbReference>
<accession>A0A166Z4E2</accession>
<sequence>MLTDTAKQLTKQINKGFELIGSGVGAATQIESLQRLVLEVVQSLLENWLVPRLNDFYDCFPNVELQLNASEQLVDFNQRDIHGHLHFGHG</sequence>
<comment type="caution">
    <text evidence="1">The sequence shown here is derived from an EMBL/GenBank/DDBJ whole genome shotgun (WGS) entry which is preliminary data.</text>
</comment>
<organism evidence="1 2">
    <name type="scientific">Pseudoalteromonas luteoviolacea NCIMB 1942</name>
    <dbReference type="NCBI Taxonomy" id="1365253"/>
    <lineage>
        <taxon>Bacteria</taxon>
        <taxon>Pseudomonadati</taxon>
        <taxon>Pseudomonadota</taxon>
        <taxon>Gammaproteobacteria</taxon>
        <taxon>Alteromonadales</taxon>
        <taxon>Pseudoalteromonadaceae</taxon>
        <taxon>Pseudoalteromonas</taxon>
    </lineage>
</organism>
<evidence type="ECO:0000313" key="2">
    <source>
        <dbReference type="Proteomes" id="UP000076587"/>
    </source>
</evidence>
<protein>
    <submittedName>
        <fullName evidence="1">Uncharacterized protein</fullName>
    </submittedName>
</protein>
<proteinExistence type="predicted"/>
<dbReference type="SUPFAM" id="SSF53850">
    <property type="entry name" value="Periplasmic binding protein-like II"/>
    <property type="match status" value="1"/>
</dbReference>
<name>A0A166Z4E2_9GAMM</name>
<dbReference type="PATRIC" id="fig|1365253.3.peg.4470"/>
<evidence type="ECO:0000313" key="1">
    <source>
        <dbReference type="EMBL" id="KZN43827.1"/>
    </source>
</evidence>
<reference evidence="1 2" key="1">
    <citation type="submission" date="2013-07" db="EMBL/GenBank/DDBJ databases">
        <title>Comparative Genomic and Metabolomic Analysis of Twelve Strains of Pseudoalteromonas luteoviolacea.</title>
        <authorList>
            <person name="Vynne N.G."/>
            <person name="Mansson M."/>
            <person name="Gram L."/>
        </authorList>
    </citation>
    <scope>NUCLEOTIDE SEQUENCE [LARGE SCALE GENOMIC DNA]</scope>
    <source>
        <strain evidence="1 2">NCIMB 1942</strain>
    </source>
</reference>
<dbReference type="Gene3D" id="3.40.190.10">
    <property type="entry name" value="Periplasmic binding protein-like II"/>
    <property type="match status" value="1"/>
</dbReference>
<dbReference type="AlphaFoldDB" id="A0A166Z4E2"/>